<dbReference type="EMBL" id="JAAGSC010000043">
    <property type="protein sequence ID" value="NDY96467.1"/>
    <property type="molecule type" value="Genomic_DNA"/>
</dbReference>
<dbReference type="GO" id="GO:0005524">
    <property type="term" value="F:ATP binding"/>
    <property type="evidence" value="ECO:0007669"/>
    <property type="project" value="UniProtKB-KW"/>
</dbReference>
<dbReference type="InterPro" id="IPR017871">
    <property type="entry name" value="ABC_transporter-like_CS"/>
</dbReference>
<dbReference type="CDD" id="cd03255">
    <property type="entry name" value="ABC_MJ0796_LolCDE_FtsE"/>
    <property type="match status" value="1"/>
</dbReference>
<dbReference type="PROSITE" id="PS00211">
    <property type="entry name" value="ABC_TRANSPORTER_1"/>
    <property type="match status" value="1"/>
</dbReference>
<dbReference type="GO" id="GO:0022857">
    <property type="term" value="F:transmembrane transporter activity"/>
    <property type="evidence" value="ECO:0007669"/>
    <property type="project" value="TreeGrafter"/>
</dbReference>
<organism evidence="6 7">
    <name type="scientific">Wenzhouxiangella limi</name>
    <dbReference type="NCBI Taxonomy" id="2707351"/>
    <lineage>
        <taxon>Bacteria</taxon>
        <taxon>Pseudomonadati</taxon>
        <taxon>Pseudomonadota</taxon>
        <taxon>Gammaproteobacteria</taxon>
        <taxon>Chromatiales</taxon>
        <taxon>Wenzhouxiangellaceae</taxon>
        <taxon>Wenzhouxiangella</taxon>
    </lineage>
</organism>
<keyword evidence="2" id="KW-0547">Nucleotide-binding</keyword>
<comment type="caution">
    <text evidence="6">The sequence shown here is derived from an EMBL/GenBank/DDBJ whole genome shotgun (WGS) entry which is preliminary data.</text>
</comment>
<evidence type="ECO:0000256" key="2">
    <source>
        <dbReference type="ARBA" id="ARBA00022741"/>
    </source>
</evidence>
<dbReference type="Pfam" id="PF00005">
    <property type="entry name" value="ABC_tran"/>
    <property type="match status" value="1"/>
</dbReference>
<dbReference type="Proteomes" id="UP000484885">
    <property type="component" value="Unassembled WGS sequence"/>
</dbReference>
<dbReference type="InterPro" id="IPR003593">
    <property type="entry name" value="AAA+_ATPase"/>
</dbReference>
<reference evidence="6 7" key="1">
    <citation type="submission" date="2020-02" db="EMBL/GenBank/DDBJ databases">
        <authorList>
            <person name="Zhang X.-Y."/>
        </authorList>
    </citation>
    <scope>NUCLEOTIDE SEQUENCE [LARGE SCALE GENOMIC DNA]</scope>
    <source>
        <strain evidence="6 7">C33</strain>
    </source>
</reference>
<keyword evidence="1" id="KW-0813">Transport</keyword>
<evidence type="ECO:0000256" key="4">
    <source>
        <dbReference type="ARBA" id="ARBA00038388"/>
    </source>
</evidence>
<dbReference type="PANTHER" id="PTHR24220">
    <property type="entry name" value="IMPORT ATP-BINDING PROTEIN"/>
    <property type="match status" value="1"/>
</dbReference>
<dbReference type="SUPFAM" id="SSF52540">
    <property type="entry name" value="P-loop containing nucleoside triphosphate hydrolases"/>
    <property type="match status" value="1"/>
</dbReference>
<dbReference type="InterPro" id="IPR017911">
    <property type="entry name" value="MacB-like_ATP-bd"/>
</dbReference>
<keyword evidence="7" id="KW-1185">Reference proteome</keyword>
<accession>A0A845UYH7</accession>
<dbReference type="InterPro" id="IPR015854">
    <property type="entry name" value="ABC_transpr_LolD-like"/>
</dbReference>
<gene>
    <name evidence="6" type="ORF">G3I74_12070</name>
</gene>
<protein>
    <submittedName>
        <fullName evidence="6">ABC transporter ATP-binding protein</fullName>
    </submittedName>
</protein>
<proteinExistence type="inferred from homology"/>
<evidence type="ECO:0000259" key="5">
    <source>
        <dbReference type="PROSITE" id="PS50893"/>
    </source>
</evidence>
<feature type="domain" description="ABC transporter" evidence="5">
    <location>
        <begin position="20"/>
        <end position="237"/>
    </location>
</feature>
<evidence type="ECO:0000313" key="6">
    <source>
        <dbReference type="EMBL" id="NDY96467.1"/>
    </source>
</evidence>
<keyword evidence="3 6" id="KW-0067">ATP-binding</keyword>
<evidence type="ECO:0000256" key="1">
    <source>
        <dbReference type="ARBA" id="ARBA00022448"/>
    </source>
</evidence>
<evidence type="ECO:0000313" key="7">
    <source>
        <dbReference type="Proteomes" id="UP000484885"/>
    </source>
</evidence>
<dbReference type="SMART" id="SM00382">
    <property type="entry name" value="AAA"/>
    <property type="match status" value="1"/>
</dbReference>
<dbReference type="InterPro" id="IPR027417">
    <property type="entry name" value="P-loop_NTPase"/>
</dbReference>
<sequence>MRCWSSAASSESVSVGEPVLLIQGLQRRFGTSGPVQVLDDLTLELSAGERVAVMGSSGSGKTTLLHLAAGMDTPDAGEVRVGGHRLSRLAEPERTRFRARYIGLVFQDFNLIDSLTVRENIELPLWLNNRLDQRQRITELAEELGIADLLERLPEKLSGGEKQRVAIARALVHRPALLLADEPTGSLDQTTAEGVLALFDRVTREHGVTLLMVTHNDDAAALCDRVLQLRHGRLSQD</sequence>
<name>A0A845UYH7_9GAMM</name>
<dbReference type="Gene3D" id="3.40.50.300">
    <property type="entry name" value="P-loop containing nucleotide triphosphate hydrolases"/>
    <property type="match status" value="1"/>
</dbReference>
<evidence type="ECO:0000256" key="3">
    <source>
        <dbReference type="ARBA" id="ARBA00022840"/>
    </source>
</evidence>
<dbReference type="PROSITE" id="PS50893">
    <property type="entry name" value="ABC_TRANSPORTER_2"/>
    <property type="match status" value="1"/>
</dbReference>
<dbReference type="GO" id="GO:0016887">
    <property type="term" value="F:ATP hydrolysis activity"/>
    <property type="evidence" value="ECO:0007669"/>
    <property type="project" value="InterPro"/>
</dbReference>
<dbReference type="GO" id="GO:0005886">
    <property type="term" value="C:plasma membrane"/>
    <property type="evidence" value="ECO:0007669"/>
    <property type="project" value="TreeGrafter"/>
</dbReference>
<comment type="similarity">
    <text evidence="4">Belongs to the ABC transporter superfamily. Macrolide exporter (TC 3.A.1.122) family.</text>
</comment>
<dbReference type="PANTHER" id="PTHR24220:SF659">
    <property type="entry name" value="TRANSPORTER, PUTATIVE-RELATED"/>
    <property type="match status" value="1"/>
</dbReference>
<dbReference type="AlphaFoldDB" id="A0A845UYH7"/>
<dbReference type="GO" id="GO:1902495">
    <property type="term" value="C:transmembrane transporter complex"/>
    <property type="evidence" value="ECO:0007669"/>
    <property type="project" value="UniProtKB-ARBA"/>
</dbReference>
<dbReference type="InterPro" id="IPR003439">
    <property type="entry name" value="ABC_transporter-like_ATP-bd"/>
</dbReference>
<dbReference type="FunFam" id="3.40.50.300:FF:000032">
    <property type="entry name" value="Export ABC transporter ATP-binding protein"/>
    <property type="match status" value="1"/>
</dbReference>